<dbReference type="GO" id="GO:0005634">
    <property type="term" value="C:nucleus"/>
    <property type="evidence" value="ECO:0007669"/>
    <property type="project" value="TreeGrafter"/>
</dbReference>
<sequence length="657" mass="77266">MLLSTFFILNSLLYLKDDTRFPKVMKRYAVIDSYDEDKTLCPLHPENLHGYESLNRTVYTLEALQTTYNYMDQGHYRPVACIPRQKVAIIIPYRDREKGLLTLLNNVVPRIHRQNFEFGIYVVEQIAGELFNKGVCFNAGFKYAMAKDRYDCVVLHDVDIIAEDDRNFFTCGYYPKHLAVNVEQFNYTMPYADFFGGISNMPPNVFVQVNGFSNQYEGWGLEDDDFYRRLTVVHRLKIERPLSKVSACATVYHTKSHHKDRLLDRYLLLTTLTQEEYRNKDSRFKIHNLMDTRLLYEVAIKRYHRTHILNDPIHGTIELDSLLISIIDTPQFQRLRNIKQLGGCYFVYPSASHNRFEHSIGTCFLASKLARQLQKRLEKDIKKLEKDGNDEKKTKLEKAEMSKNDKLCIEIAALCHDIGHGPYSHLFDRLFNKAMKKKDPSTVEWKHEDVSRMMIDYMIKENDDLKEAFQMRFGADTERSTEFIKDLIDGTQKETEDKAKYYMYEIVANKRNEIDVDKMDYFARDCHGLGMKSNFDHLRFISQCRVMFSSDTPDETTIAVRDKEKYNLYELFHTRIGLFRRAYYHKVTKAVELMFTDALVKSNDHFLFQNNKGEDVKMSEAWEHPEVYVKLTDNVFDGILMEKNPEKRYAKSTGVDQ</sequence>
<dbReference type="UniPathway" id="UPA00378"/>
<dbReference type="EMBL" id="CACVKT020001353">
    <property type="protein sequence ID" value="CAC5366929.1"/>
    <property type="molecule type" value="Genomic_DNA"/>
</dbReference>
<protein>
    <submittedName>
        <fullName evidence="14">SAMHD1</fullName>
        <ecNumber evidence="14">3.1.5.-</ecNumber>
    </submittedName>
</protein>
<reference evidence="14 15" key="1">
    <citation type="submission" date="2020-06" db="EMBL/GenBank/DDBJ databases">
        <authorList>
            <person name="Li R."/>
            <person name="Bekaert M."/>
        </authorList>
    </citation>
    <scope>NUCLEOTIDE SEQUENCE [LARGE SCALE GENOMIC DNA]</scope>
    <source>
        <strain evidence="15">wild</strain>
    </source>
</reference>
<dbReference type="Proteomes" id="UP000507470">
    <property type="component" value="Unassembled WGS sequence"/>
</dbReference>
<organism evidence="14 15">
    <name type="scientific">Mytilus coruscus</name>
    <name type="common">Sea mussel</name>
    <dbReference type="NCBI Taxonomy" id="42192"/>
    <lineage>
        <taxon>Eukaryota</taxon>
        <taxon>Metazoa</taxon>
        <taxon>Spiralia</taxon>
        <taxon>Lophotrochozoa</taxon>
        <taxon>Mollusca</taxon>
        <taxon>Bivalvia</taxon>
        <taxon>Autobranchia</taxon>
        <taxon>Pteriomorphia</taxon>
        <taxon>Mytilida</taxon>
        <taxon>Mytiloidea</taxon>
        <taxon>Mytilidae</taxon>
        <taxon>Mytilinae</taxon>
        <taxon>Mytilus</taxon>
    </lineage>
</organism>
<evidence type="ECO:0000256" key="1">
    <source>
        <dbReference type="ARBA" id="ARBA00004606"/>
    </source>
</evidence>
<dbReference type="InterPro" id="IPR027791">
    <property type="entry name" value="Galactosyl_T_C"/>
</dbReference>
<dbReference type="AlphaFoldDB" id="A0A6J8AI16"/>
<keyword evidence="5" id="KW-0328">Glycosyltransferase</keyword>
<dbReference type="Gene3D" id="1.10.3210.10">
    <property type="entry name" value="Hypothetical protein af1432"/>
    <property type="match status" value="1"/>
</dbReference>
<comment type="pathway">
    <text evidence="2">Protein modification; protein glycosylation.</text>
</comment>
<dbReference type="PANTHER" id="PTHR11373:SF4">
    <property type="entry name" value="DEOXYNUCLEOSIDE TRIPHOSPHATE TRIPHOSPHOHYDROLASE SAMHD1"/>
    <property type="match status" value="1"/>
</dbReference>
<dbReference type="GO" id="GO:0045088">
    <property type="term" value="P:regulation of innate immune response"/>
    <property type="evidence" value="ECO:0007669"/>
    <property type="project" value="TreeGrafter"/>
</dbReference>
<evidence type="ECO:0000256" key="12">
    <source>
        <dbReference type="SAM" id="Coils"/>
    </source>
</evidence>
<evidence type="ECO:0000256" key="2">
    <source>
        <dbReference type="ARBA" id="ARBA00004922"/>
    </source>
</evidence>
<gene>
    <name evidence="14" type="ORF">MCOR_7022</name>
</gene>
<evidence type="ECO:0000313" key="15">
    <source>
        <dbReference type="Proteomes" id="UP000507470"/>
    </source>
</evidence>
<dbReference type="GO" id="GO:0005975">
    <property type="term" value="P:carbohydrate metabolic process"/>
    <property type="evidence" value="ECO:0007669"/>
    <property type="project" value="InterPro"/>
</dbReference>
<dbReference type="Gene3D" id="3.90.550.10">
    <property type="entry name" value="Spore Coat Polysaccharide Biosynthesis Protein SpsA, Chain A"/>
    <property type="match status" value="1"/>
</dbReference>
<comment type="similarity">
    <text evidence="3">Belongs to the glycosyltransferase 7 family.</text>
</comment>
<dbReference type="Pfam" id="PF02709">
    <property type="entry name" value="Glyco_transf_7C"/>
    <property type="match status" value="1"/>
</dbReference>
<name>A0A6J8AI16_MYTCO</name>
<keyword evidence="9" id="KW-1133">Transmembrane helix</keyword>
<dbReference type="Pfam" id="PF01966">
    <property type="entry name" value="HD"/>
    <property type="match status" value="1"/>
</dbReference>
<proteinExistence type="inferred from homology"/>
<evidence type="ECO:0000259" key="13">
    <source>
        <dbReference type="SMART" id="SM00471"/>
    </source>
</evidence>
<dbReference type="InterPro" id="IPR029044">
    <property type="entry name" value="Nucleotide-diphossugar_trans"/>
</dbReference>
<evidence type="ECO:0000256" key="5">
    <source>
        <dbReference type="ARBA" id="ARBA00022676"/>
    </source>
</evidence>
<keyword evidence="8" id="KW-0735">Signal-anchor</keyword>
<keyword evidence="11" id="KW-0325">Glycoprotein</keyword>
<keyword evidence="7" id="KW-0812">Transmembrane</keyword>
<dbReference type="InterPro" id="IPR003607">
    <property type="entry name" value="HD/PDEase_dom"/>
</dbReference>
<dbReference type="SMART" id="SM00471">
    <property type="entry name" value="HDc"/>
    <property type="match status" value="1"/>
</dbReference>
<dbReference type="InterPro" id="IPR050135">
    <property type="entry name" value="dGTPase-like"/>
</dbReference>
<dbReference type="GO" id="GO:0006203">
    <property type="term" value="P:dGTP catabolic process"/>
    <property type="evidence" value="ECO:0007669"/>
    <property type="project" value="TreeGrafter"/>
</dbReference>
<evidence type="ECO:0000256" key="4">
    <source>
        <dbReference type="ARBA" id="ARBA00005776"/>
    </source>
</evidence>
<evidence type="ECO:0000256" key="11">
    <source>
        <dbReference type="ARBA" id="ARBA00023180"/>
    </source>
</evidence>
<keyword evidence="14" id="KW-0378">Hydrolase</keyword>
<keyword evidence="15" id="KW-1185">Reference proteome</keyword>
<dbReference type="SUPFAM" id="SSF53448">
    <property type="entry name" value="Nucleotide-diphospho-sugar transferases"/>
    <property type="match status" value="1"/>
</dbReference>
<keyword evidence="10" id="KW-0472">Membrane</keyword>
<evidence type="ECO:0000313" key="14">
    <source>
        <dbReference type="EMBL" id="CAC5366929.1"/>
    </source>
</evidence>
<dbReference type="SUPFAM" id="SSF109604">
    <property type="entry name" value="HD-domain/PDEase-like"/>
    <property type="match status" value="1"/>
</dbReference>
<dbReference type="EC" id="3.1.5.-" evidence="14"/>
<feature type="coiled-coil region" evidence="12">
    <location>
        <begin position="367"/>
        <end position="394"/>
    </location>
</feature>
<dbReference type="CDD" id="cd00077">
    <property type="entry name" value="HDc"/>
    <property type="match status" value="1"/>
</dbReference>
<dbReference type="InterPro" id="IPR006674">
    <property type="entry name" value="HD_domain"/>
</dbReference>
<dbReference type="Pfam" id="PF13733">
    <property type="entry name" value="Glyco_transf_7N"/>
    <property type="match status" value="1"/>
</dbReference>
<comment type="similarity">
    <text evidence="4">Belongs to the SAMHD1 family.</text>
</comment>
<feature type="domain" description="HD/PDEase" evidence="13">
    <location>
        <begin position="351"/>
        <end position="531"/>
    </location>
</feature>
<accession>A0A6J8AI16</accession>
<dbReference type="PRINTS" id="PR02050">
    <property type="entry name" value="B14GALTRFASE"/>
</dbReference>
<dbReference type="GO" id="GO:0016020">
    <property type="term" value="C:membrane"/>
    <property type="evidence" value="ECO:0007669"/>
    <property type="project" value="UniProtKB-SubCell"/>
</dbReference>
<dbReference type="OrthoDB" id="9991235at2759"/>
<comment type="subcellular location">
    <subcellularLocation>
        <location evidence="1">Membrane</location>
        <topology evidence="1">Single-pass type II membrane protein</topology>
    </subcellularLocation>
</comment>
<evidence type="ECO:0000256" key="8">
    <source>
        <dbReference type="ARBA" id="ARBA00022968"/>
    </source>
</evidence>
<evidence type="ECO:0000256" key="6">
    <source>
        <dbReference type="ARBA" id="ARBA00022679"/>
    </source>
</evidence>
<evidence type="ECO:0000256" key="9">
    <source>
        <dbReference type="ARBA" id="ARBA00022989"/>
    </source>
</evidence>
<evidence type="ECO:0000256" key="3">
    <source>
        <dbReference type="ARBA" id="ARBA00005735"/>
    </source>
</evidence>
<dbReference type="GO" id="GO:0016757">
    <property type="term" value="F:glycosyltransferase activity"/>
    <property type="evidence" value="ECO:0007669"/>
    <property type="project" value="UniProtKB-KW"/>
</dbReference>
<dbReference type="InterPro" id="IPR003859">
    <property type="entry name" value="Galactosyl_T"/>
</dbReference>
<dbReference type="PANTHER" id="PTHR11373">
    <property type="entry name" value="DEOXYNUCLEOSIDE TRIPHOSPHATE TRIPHOSPHOHYDROLASE"/>
    <property type="match status" value="1"/>
</dbReference>
<keyword evidence="6" id="KW-0808">Transferase</keyword>
<dbReference type="GO" id="GO:0051607">
    <property type="term" value="P:defense response to virus"/>
    <property type="evidence" value="ECO:0007669"/>
    <property type="project" value="TreeGrafter"/>
</dbReference>
<dbReference type="GO" id="GO:0008832">
    <property type="term" value="F:dGTPase activity"/>
    <property type="evidence" value="ECO:0007669"/>
    <property type="project" value="TreeGrafter"/>
</dbReference>
<dbReference type="InterPro" id="IPR027995">
    <property type="entry name" value="Galactosyl_T_N"/>
</dbReference>
<evidence type="ECO:0000256" key="7">
    <source>
        <dbReference type="ARBA" id="ARBA00022692"/>
    </source>
</evidence>
<evidence type="ECO:0000256" key="10">
    <source>
        <dbReference type="ARBA" id="ARBA00023136"/>
    </source>
</evidence>
<keyword evidence="12" id="KW-0175">Coiled coil</keyword>